<dbReference type="InterPro" id="IPR051454">
    <property type="entry name" value="RNA/ubiquinone_mod_enzymes"/>
</dbReference>
<dbReference type="InterPro" id="IPR001539">
    <property type="entry name" value="Peptidase_U32"/>
</dbReference>
<comment type="cofactor">
    <cofactor evidence="1">
        <name>[4Fe-4S] cluster</name>
        <dbReference type="ChEBI" id="CHEBI:49883"/>
    </cofactor>
</comment>
<keyword evidence="1" id="KW-0004">4Fe-4S</keyword>
<dbReference type="InterPro" id="IPR043693">
    <property type="entry name" value="UbiV"/>
</dbReference>
<dbReference type="PANTHER" id="PTHR30217">
    <property type="entry name" value="PEPTIDASE U32 FAMILY"/>
    <property type="match status" value="1"/>
</dbReference>
<feature type="binding site" evidence="1">
    <location>
        <position position="39"/>
    </location>
    <ligand>
        <name>[4Fe-4S] cluster</name>
        <dbReference type="ChEBI" id="CHEBI:49883"/>
    </ligand>
</feature>
<keyword evidence="1" id="KW-0479">Metal-binding</keyword>
<feature type="binding site" evidence="1">
    <location>
        <position position="189"/>
    </location>
    <ligand>
        <name>[4Fe-4S] cluster</name>
        <dbReference type="ChEBI" id="CHEBI:49883"/>
    </ligand>
</feature>
<evidence type="ECO:0000313" key="3">
    <source>
        <dbReference type="Proteomes" id="UP001595840"/>
    </source>
</evidence>
<organism evidence="2 3">
    <name type="scientific">Simiduia curdlanivorans</name>
    <dbReference type="NCBI Taxonomy" id="1492769"/>
    <lineage>
        <taxon>Bacteria</taxon>
        <taxon>Pseudomonadati</taxon>
        <taxon>Pseudomonadota</taxon>
        <taxon>Gammaproteobacteria</taxon>
        <taxon>Cellvibrionales</taxon>
        <taxon>Cellvibrionaceae</taxon>
        <taxon>Simiduia</taxon>
    </lineage>
</organism>
<comment type="subunit">
    <text evidence="1">Forms a heterodimer with UbiU.</text>
</comment>
<dbReference type="PANTHER" id="PTHR30217:SF11">
    <property type="entry name" value="UBIQUINONE BIOSYNTHESIS PROTEIN UBIV"/>
    <property type="match status" value="1"/>
</dbReference>
<comment type="pathway">
    <text evidence="1">Cofactor biosynthesis; ubiquinone biosynthesis.</text>
</comment>
<sequence length="289" mass="32820">MQLTLGPIQYYWPRKDIHSFYETMLNQPLERIYLGEVVCGKRHELNAKDWIELAQQLRSYSDKSIVLSTLTLLESNADLNLVKRLCDNDGLLVEANDMSAVQRLAQAKLPFVCGPAINIYNHHTLEYLQSLGMQRWVVPVEIGKLQLESIMQALRGELEVEVFAYGHMPLAYSARCFTARHLNLDKDSCAYRCLEYPQGLALNTQENEQLFIINGIQTLSGQPVNLLSHWQDFESCKVTALRLSPQWQGMEEVIQAFDATRLNKEASLDSGVDGYWLSRPGLDIIAKAG</sequence>
<keyword evidence="3" id="KW-1185">Reference proteome</keyword>
<comment type="function">
    <text evidence="1">Required for O(2)-independent ubiquinone (coenzyme Q) biosynthesis. Together with UbiU, is essential for the C6-hydroxylation reaction in the oxygen-independent ubiquinone biosynthesis pathway.</text>
</comment>
<dbReference type="NCBIfam" id="NF011991">
    <property type="entry name" value="PRK15447.1"/>
    <property type="match status" value="1"/>
</dbReference>
<keyword evidence="1" id="KW-0831">Ubiquinone biosynthesis</keyword>
<gene>
    <name evidence="1" type="primary">ubiV</name>
    <name evidence="2" type="ORF">ACFOX3_12585</name>
</gene>
<feature type="binding site" evidence="1">
    <location>
        <position position="193"/>
    </location>
    <ligand>
        <name>[4Fe-4S] cluster</name>
        <dbReference type="ChEBI" id="CHEBI:49883"/>
    </ligand>
</feature>
<proteinExistence type="inferred from homology"/>
<keyword evidence="1" id="KW-0408">Iron</keyword>
<dbReference type="RefSeq" id="WP_290265022.1">
    <property type="nucleotide sequence ID" value="NZ_JAUFQG010000006.1"/>
</dbReference>
<keyword evidence="1" id="KW-0411">Iron-sulfur</keyword>
<feature type="binding site" evidence="1">
    <location>
        <position position="176"/>
    </location>
    <ligand>
        <name>[4Fe-4S] cluster</name>
        <dbReference type="ChEBI" id="CHEBI:49883"/>
    </ligand>
</feature>
<reference evidence="3" key="1">
    <citation type="journal article" date="2019" name="Int. J. Syst. Evol. Microbiol.">
        <title>The Global Catalogue of Microorganisms (GCM) 10K type strain sequencing project: providing services to taxonomists for standard genome sequencing and annotation.</title>
        <authorList>
            <consortium name="The Broad Institute Genomics Platform"/>
            <consortium name="The Broad Institute Genome Sequencing Center for Infectious Disease"/>
            <person name="Wu L."/>
            <person name="Ma J."/>
        </authorList>
    </citation>
    <scope>NUCLEOTIDE SEQUENCE [LARGE SCALE GENOMIC DNA]</scope>
    <source>
        <strain evidence="3">CECT 8570</strain>
    </source>
</reference>
<protein>
    <recommendedName>
        <fullName evidence="1">Ubiquinone biosynthesis protein UbiV</fullName>
    </recommendedName>
</protein>
<accession>A0ABV8V6S6</accession>
<evidence type="ECO:0000313" key="2">
    <source>
        <dbReference type="EMBL" id="MFC4363146.1"/>
    </source>
</evidence>
<comment type="caution">
    <text evidence="2">The sequence shown here is derived from an EMBL/GenBank/DDBJ whole genome shotgun (WGS) entry which is preliminary data.</text>
</comment>
<dbReference type="EMBL" id="JBHSCX010000015">
    <property type="protein sequence ID" value="MFC4363146.1"/>
    <property type="molecule type" value="Genomic_DNA"/>
</dbReference>
<dbReference type="Proteomes" id="UP001595840">
    <property type="component" value="Unassembled WGS sequence"/>
</dbReference>
<dbReference type="Pfam" id="PF01136">
    <property type="entry name" value="Peptidase_U32"/>
    <property type="match status" value="1"/>
</dbReference>
<dbReference type="HAMAP" id="MF_02233">
    <property type="entry name" value="UbiV"/>
    <property type="match status" value="1"/>
</dbReference>
<evidence type="ECO:0000256" key="1">
    <source>
        <dbReference type="HAMAP-Rule" id="MF_02233"/>
    </source>
</evidence>
<comment type="similarity">
    <text evidence="1">Belongs to the peptidase U32 family. UbiV subfamily.</text>
</comment>
<name>A0ABV8V6S6_9GAMM</name>